<feature type="transmembrane region" description="Helical" evidence="1">
    <location>
        <begin position="7"/>
        <end position="24"/>
    </location>
</feature>
<protein>
    <submittedName>
        <fullName evidence="2">Uncharacterized protein</fullName>
    </submittedName>
</protein>
<proteinExistence type="predicted"/>
<dbReference type="EMBL" id="GBXM01030016">
    <property type="protein sequence ID" value="JAH78561.1"/>
    <property type="molecule type" value="Transcribed_RNA"/>
</dbReference>
<reference evidence="2" key="2">
    <citation type="journal article" date="2015" name="Fish Shellfish Immunol.">
        <title>Early steps in the European eel (Anguilla anguilla)-Vibrio vulnificus interaction in the gills: Role of the RtxA13 toxin.</title>
        <authorList>
            <person name="Callol A."/>
            <person name="Pajuelo D."/>
            <person name="Ebbesson L."/>
            <person name="Teles M."/>
            <person name="MacKenzie S."/>
            <person name="Amaro C."/>
        </authorList>
    </citation>
    <scope>NUCLEOTIDE SEQUENCE</scope>
</reference>
<accession>A0A0E9VKL0</accession>
<keyword evidence="1" id="KW-1133">Transmembrane helix</keyword>
<evidence type="ECO:0000313" key="2">
    <source>
        <dbReference type="EMBL" id="JAH78561.1"/>
    </source>
</evidence>
<name>A0A0E9VKL0_ANGAN</name>
<keyword evidence="1" id="KW-0812">Transmembrane</keyword>
<reference evidence="2" key="1">
    <citation type="submission" date="2014-11" db="EMBL/GenBank/DDBJ databases">
        <authorList>
            <person name="Amaro Gonzalez C."/>
        </authorList>
    </citation>
    <scope>NUCLEOTIDE SEQUENCE</scope>
</reference>
<sequence>MWFMIRCRLSYFILYVSTLASFLGG</sequence>
<organism evidence="2">
    <name type="scientific">Anguilla anguilla</name>
    <name type="common">European freshwater eel</name>
    <name type="synonym">Muraena anguilla</name>
    <dbReference type="NCBI Taxonomy" id="7936"/>
    <lineage>
        <taxon>Eukaryota</taxon>
        <taxon>Metazoa</taxon>
        <taxon>Chordata</taxon>
        <taxon>Craniata</taxon>
        <taxon>Vertebrata</taxon>
        <taxon>Euteleostomi</taxon>
        <taxon>Actinopterygii</taxon>
        <taxon>Neopterygii</taxon>
        <taxon>Teleostei</taxon>
        <taxon>Anguilliformes</taxon>
        <taxon>Anguillidae</taxon>
        <taxon>Anguilla</taxon>
    </lineage>
</organism>
<keyword evidence="1" id="KW-0472">Membrane</keyword>
<evidence type="ECO:0000256" key="1">
    <source>
        <dbReference type="SAM" id="Phobius"/>
    </source>
</evidence>
<dbReference type="AlphaFoldDB" id="A0A0E9VKL0"/>